<protein>
    <submittedName>
        <fullName evidence="3">YciI family protein</fullName>
    </submittedName>
</protein>
<gene>
    <name evidence="3" type="ORF">GCM10009554_28650</name>
</gene>
<evidence type="ECO:0000313" key="4">
    <source>
        <dbReference type="Proteomes" id="UP001500542"/>
    </source>
</evidence>
<dbReference type="SUPFAM" id="SSF54909">
    <property type="entry name" value="Dimeric alpha+beta barrel"/>
    <property type="match status" value="1"/>
</dbReference>
<dbReference type="InterPro" id="IPR011008">
    <property type="entry name" value="Dimeric_a/b-barrel"/>
</dbReference>
<evidence type="ECO:0000313" key="3">
    <source>
        <dbReference type="EMBL" id="GAA0939151.1"/>
    </source>
</evidence>
<dbReference type="InterPro" id="IPR005545">
    <property type="entry name" value="YCII"/>
</dbReference>
<dbReference type="PANTHER" id="PTHR35174:SF4">
    <property type="entry name" value="BLL7163 PROTEIN"/>
    <property type="match status" value="1"/>
</dbReference>
<dbReference type="Gene3D" id="3.30.70.1060">
    <property type="entry name" value="Dimeric alpha+beta barrel"/>
    <property type="match status" value="1"/>
</dbReference>
<comment type="caution">
    <text evidence="3">The sequence shown here is derived from an EMBL/GenBank/DDBJ whole genome shotgun (WGS) entry which is preliminary data.</text>
</comment>
<dbReference type="RefSeq" id="WP_343968920.1">
    <property type="nucleotide sequence ID" value="NZ_BAAAHK010000007.1"/>
</dbReference>
<keyword evidence="4" id="KW-1185">Reference proteome</keyword>
<dbReference type="Pfam" id="PF03795">
    <property type="entry name" value="YCII"/>
    <property type="match status" value="1"/>
</dbReference>
<dbReference type="PANTHER" id="PTHR35174">
    <property type="entry name" value="BLL7171 PROTEIN-RELATED"/>
    <property type="match status" value="1"/>
</dbReference>
<feature type="domain" description="YCII-related" evidence="2">
    <location>
        <begin position="1"/>
        <end position="102"/>
    </location>
</feature>
<evidence type="ECO:0000256" key="1">
    <source>
        <dbReference type="ARBA" id="ARBA00007689"/>
    </source>
</evidence>
<name>A0ABN1Q8Q4_9ACTN</name>
<comment type="similarity">
    <text evidence="1">Belongs to the YciI family.</text>
</comment>
<sequence length="140" mass="15221">MRYMMTFRGTDEYEAGAMPSEESITAMTSLMAEMAEAGVLIGGDGLHPSSKAIRLEIHEGKHRVVDGPFTETKELIAGYCLIQVASKEEAIAWAERCLAADMGNSRGVDLRQIFEAEDFGDAYTPEAQARTQAATAKLSK</sequence>
<organism evidence="3 4">
    <name type="scientific">Kribbella koreensis</name>
    <dbReference type="NCBI Taxonomy" id="57909"/>
    <lineage>
        <taxon>Bacteria</taxon>
        <taxon>Bacillati</taxon>
        <taxon>Actinomycetota</taxon>
        <taxon>Actinomycetes</taxon>
        <taxon>Propionibacteriales</taxon>
        <taxon>Kribbellaceae</taxon>
        <taxon>Kribbella</taxon>
    </lineage>
</organism>
<dbReference type="Proteomes" id="UP001500542">
    <property type="component" value="Unassembled WGS sequence"/>
</dbReference>
<dbReference type="EMBL" id="BAAAHK010000007">
    <property type="protein sequence ID" value="GAA0939151.1"/>
    <property type="molecule type" value="Genomic_DNA"/>
</dbReference>
<proteinExistence type="inferred from homology"/>
<accession>A0ABN1Q8Q4</accession>
<evidence type="ECO:0000259" key="2">
    <source>
        <dbReference type="Pfam" id="PF03795"/>
    </source>
</evidence>
<reference evidence="4" key="1">
    <citation type="journal article" date="2019" name="Int. J. Syst. Evol. Microbiol.">
        <title>The Global Catalogue of Microorganisms (GCM) 10K type strain sequencing project: providing services to taxonomists for standard genome sequencing and annotation.</title>
        <authorList>
            <consortium name="The Broad Institute Genomics Platform"/>
            <consortium name="The Broad Institute Genome Sequencing Center for Infectious Disease"/>
            <person name="Wu L."/>
            <person name="Ma J."/>
        </authorList>
    </citation>
    <scope>NUCLEOTIDE SEQUENCE [LARGE SCALE GENOMIC DNA]</scope>
    <source>
        <strain evidence="4">JCM 10977</strain>
    </source>
</reference>